<dbReference type="InterPro" id="IPR016195">
    <property type="entry name" value="Pol/histidinol_Pase-like"/>
</dbReference>
<evidence type="ECO:0000313" key="2">
    <source>
        <dbReference type="EMBL" id="TAJ45404.1"/>
    </source>
</evidence>
<accession>A0A483CST4</accession>
<evidence type="ECO:0000313" key="3">
    <source>
        <dbReference type="Proteomes" id="UP000292580"/>
    </source>
</evidence>
<dbReference type="GO" id="GO:0016740">
    <property type="term" value="F:transferase activity"/>
    <property type="evidence" value="ECO:0007669"/>
    <property type="project" value="UniProtKB-KW"/>
</dbReference>
<dbReference type="Pfam" id="PF13263">
    <property type="entry name" value="PHP_C"/>
    <property type="match status" value="1"/>
</dbReference>
<keyword evidence="3" id="KW-1185">Reference proteome</keyword>
<dbReference type="PANTHER" id="PTHR42924:SF3">
    <property type="entry name" value="POLYMERASE_HISTIDINOL PHOSPHATASE N-TERMINAL DOMAIN-CONTAINING PROTEIN"/>
    <property type="match status" value="1"/>
</dbReference>
<protein>
    <submittedName>
        <fullName evidence="2">Phosphotransferase</fullName>
    </submittedName>
</protein>
<dbReference type="InterPro" id="IPR003141">
    <property type="entry name" value="Pol/His_phosphatase_N"/>
</dbReference>
<dbReference type="SUPFAM" id="SSF89550">
    <property type="entry name" value="PHP domain-like"/>
    <property type="match status" value="1"/>
</dbReference>
<name>A0A483CST4_9EURY</name>
<keyword evidence="2" id="KW-0808">Transferase</keyword>
<evidence type="ECO:0000259" key="1">
    <source>
        <dbReference type="SMART" id="SM00481"/>
    </source>
</evidence>
<dbReference type="Gene3D" id="3.20.20.140">
    <property type="entry name" value="Metal-dependent hydrolases"/>
    <property type="match status" value="1"/>
</dbReference>
<dbReference type="AlphaFoldDB" id="A0A483CST4"/>
<organism evidence="2 3">
    <name type="scientific">Methanofollis fontis</name>
    <dbReference type="NCBI Taxonomy" id="2052832"/>
    <lineage>
        <taxon>Archaea</taxon>
        <taxon>Methanobacteriati</taxon>
        <taxon>Methanobacteriota</taxon>
        <taxon>Stenosarchaea group</taxon>
        <taxon>Methanomicrobia</taxon>
        <taxon>Methanomicrobiales</taxon>
        <taxon>Methanomicrobiaceae</taxon>
        <taxon>Methanofollis</taxon>
    </lineage>
</organism>
<dbReference type="GO" id="GO:0004534">
    <property type="term" value="F:5'-3' RNA exonuclease activity"/>
    <property type="evidence" value="ECO:0007669"/>
    <property type="project" value="TreeGrafter"/>
</dbReference>
<dbReference type="PANTHER" id="PTHR42924">
    <property type="entry name" value="EXONUCLEASE"/>
    <property type="match status" value="1"/>
</dbReference>
<dbReference type="GO" id="GO:0035312">
    <property type="term" value="F:5'-3' DNA exonuclease activity"/>
    <property type="evidence" value="ECO:0007669"/>
    <property type="project" value="TreeGrafter"/>
</dbReference>
<dbReference type="Pfam" id="PF02811">
    <property type="entry name" value="PHP"/>
    <property type="match status" value="1"/>
</dbReference>
<proteinExistence type="predicted"/>
<dbReference type="InterPro" id="IPR004013">
    <property type="entry name" value="PHP_dom"/>
</dbReference>
<gene>
    <name evidence="2" type="ORF">CUJ86_01290</name>
</gene>
<dbReference type="Proteomes" id="UP000292580">
    <property type="component" value="Unassembled WGS sequence"/>
</dbReference>
<dbReference type="SMART" id="SM00481">
    <property type="entry name" value="POLIIIAc"/>
    <property type="match status" value="1"/>
</dbReference>
<sequence>MPDDATLPPIAFRRPDAAGIRRCGLLPADLHVHTRHSDSWTRVSDALRLARQRGIGLAITDHNQIGGALEAERAGMGVPLIPGIEVSAADGPHILLYFSSTNDLREFYRAHIEPQKGEGPCLAIGLTTAEILDAREGYHCVAVEAHPCGYAFLNRGVERCIASGCADPGIFSRFDALEVICGGMTRSHNLKAAALAHRHALGRTGGTDAHLLHDIGNVVTCAPAETAEEFLEAIRSRATRVVGQEKNILARAATGTAALPHHIPYALPILKRRCEECAPLLGAYLRSRLN</sequence>
<reference evidence="2 3" key="1">
    <citation type="submission" date="2017-11" db="EMBL/GenBank/DDBJ databases">
        <title>Isolation and Characterization of Methanofollis Species from Methane Seep Offshore SW Taiwan.</title>
        <authorList>
            <person name="Teng N.-H."/>
            <person name="Lai M.-C."/>
            <person name="Chen S.-C."/>
        </authorList>
    </citation>
    <scope>NUCLEOTIDE SEQUENCE [LARGE SCALE GENOMIC DNA]</scope>
    <source>
        <strain evidence="2 3">FWC-SCC2</strain>
    </source>
</reference>
<feature type="domain" description="Polymerase/histidinol phosphatase N-terminal" evidence="1">
    <location>
        <begin position="28"/>
        <end position="90"/>
    </location>
</feature>
<comment type="caution">
    <text evidence="2">The sequence shown here is derived from an EMBL/GenBank/DDBJ whole genome shotgun (WGS) entry which is preliminary data.</text>
</comment>
<dbReference type="RefSeq" id="WP_130645756.1">
    <property type="nucleotide sequence ID" value="NZ_PGCL01000001.1"/>
</dbReference>
<dbReference type="EMBL" id="PGCL01000001">
    <property type="protein sequence ID" value="TAJ45404.1"/>
    <property type="molecule type" value="Genomic_DNA"/>
</dbReference>
<dbReference type="OrthoDB" id="9968at2157"/>
<dbReference type="InterPro" id="IPR052018">
    <property type="entry name" value="PHP_domain"/>
</dbReference>